<dbReference type="Proteomes" id="UP000597459">
    <property type="component" value="Unassembled WGS sequence"/>
</dbReference>
<accession>A0A967B497</accession>
<dbReference type="InterPro" id="IPR013216">
    <property type="entry name" value="Methyltransf_11"/>
</dbReference>
<evidence type="ECO:0000256" key="1">
    <source>
        <dbReference type="ARBA" id="ARBA00022603"/>
    </source>
</evidence>
<organism evidence="4 5">
    <name type="scientific">Acetobacter estunensis</name>
    <dbReference type="NCBI Taxonomy" id="104097"/>
    <lineage>
        <taxon>Bacteria</taxon>
        <taxon>Pseudomonadati</taxon>
        <taxon>Pseudomonadota</taxon>
        <taxon>Alphaproteobacteria</taxon>
        <taxon>Acetobacterales</taxon>
        <taxon>Acetobacteraceae</taxon>
        <taxon>Acetobacter</taxon>
    </lineage>
</organism>
<gene>
    <name evidence="4" type="ORF">GOB87_01460</name>
</gene>
<keyword evidence="2" id="KW-0808">Transferase</keyword>
<dbReference type="GO" id="GO:0008757">
    <property type="term" value="F:S-adenosylmethionine-dependent methyltransferase activity"/>
    <property type="evidence" value="ECO:0007669"/>
    <property type="project" value="InterPro"/>
</dbReference>
<dbReference type="PANTHER" id="PTHR13090:SF1">
    <property type="entry name" value="ARGININE-HYDROXYLASE NDUFAF5, MITOCHONDRIAL"/>
    <property type="match status" value="1"/>
</dbReference>
<protein>
    <submittedName>
        <fullName evidence="4">Methyltransferase domain-containing protein</fullName>
    </submittedName>
</protein>
<dbReference type="Pfam" id="PF08241">
    <property type="entry name" value="Methyltransf_11"/>
    <property type="match status" value="1"/>
</dbReference>
<proteinExistence type="predicted"/>
<dbReference type="EMBL" id="WOTH01000002">
    <property type="protein sequence ID" value="NHO52633.1"/>
    <property type="molecule type" value="Genomic_DNA"/>
</dbReference>
<evidence type="ECO:0000313" key="4">
    <source>
        <dbReference type="EMBL" id="NHO52633.1"/>
    </source>
</evidence>
<dbReference type="InterPro" id="IPR050602">
    <property type="entry name" value="Malonyl-ACP_OMT"/>
</dbReference>
<dbReference type="GO" id="GO:0032259">
    <property type="term" value="P:methylation"/>
    <property type="evidence" value="ECO:0007669"/>
    <property type="project" value="UniProtKB-KW"/>
</dbReference>
<evidence type="ECO:0000256" key="2">
    <source>
        <dbReference type="ARBA" id="ARBA00022679"/>
    </source>
</evidence>
<dbReference type="CDD" id="cd02440">
    <property type="entry name" value="AdoMet_MTases"/>
    <property type="match status" value="1"/>
</dbReference>
<dbReference type="AlphaFoldDB" id="A0A967B497"/>
<keyword evidence="5" id="KW-1185">Reference proteome</keyword>
<keyword evidence="1 4" id="KW-0489">Methyltransferase</keyword>
<comment type="caution">
    <text evidence="4">The sequence shown here is derived from an EMBL/GenBank/DDBJ whole genome shotgun (WGS) entry which is preliminary data.</text>
</comment>
<evidence type="ECO:0000259" key="3">
    <source>
        <dbReference type="Pfam" id="PF08241"/>
    </source>
</evidence>
<dbReference type="PANTHER" id="PTHR13090">
    <property type="entry name" value="ARGININE-HYDROXYLASE NDUFAF5, MITOCHONDRIAL"/>
    <property type="match status" value="1"/>
</dbReference>
<dbReference type="SUPFAM" id="SSF53335">
    <property type="entry name" value="S-adenosyl-L-methionine-dependent methyltransferases"/>
    <property type="match status" value="1"/>
</dbReference>
<name>A0A967B497_9PROT</name>
<dbReference type="RefSeq" id="WP_166312773.1">
    <property type="nucleotide sequence ID" value="NZ_WOTH01000002.1"/>
</dbReference>
<reference evidence="4" key="1">
    <citation type="submission" date="2019-11" db="EMBL/GenBank/DDBJ databases">
        <title>Description of new Acetobacter species.</title>
        <authorList>
            <person name="Cleenwerck I."/>
            <person name="Sombolestani A.S."/>
        </authorList>
    </citation>
    <scope>NUCLEOTIDE SEQUENCE</scope>
    <source>
        <strain evidence="4">LMG 1626</strain>
    </source>
</reference>
<dbReference type="Gene3D" id="3.40.50.150">
    <property type="entry name" value="Vaccinia Virus protein VP39"/>
    <property type="match status" value="1"/>
</dbReference>
<evidence type="ECO:0000313" key="5">
    <source>
        <dbReference type="Proteomes" id="UP000597459"/>
    </source>
</evidence>
<dbReference type="InterPro" id="IPR029063">
    <property type="entry name" value="SAM-dependent_MTases_sf"/>
</dbReference>
<sequence length="291" mass="31596">MSEPHLTFDRHAVRLHRDRAAHTLDGVQDVLDDVAARLLDRLDDLTRRFPLALDLGGRRSTISGLQARGIEVVCSDLSLALARRNRIPDVLSVCADEEFLPFASNSFDLVVANLSLHWVNDLPGTLLQIRQVLRPDGLLLASVPVLPTLSALRESLGEAELAVSGGVSPRVSPLPTLRDCAALLQRTGFALPVVDAETIDIRYRSGLALLRDLKATGESNAVSLRDRRTPSRLLFPAALDMLSSEHQDTDGTLAMPLHLAIISAWAPAPTQPQPLAPGAFTTSLRDVLENE</sequence>
<feature type="domain" description="Methyltransferase type 11" evidence="3">
    <location>
        <begin position="59"/>
        <end position="140"/>
    </location>
</feature>